<name>A0ACC1XT83_MELAZ</name>
<organism evidence="1 2">
    <name type="scientific">Melia azedarach</name>
    <name type="common">Chinaberry tree</name>
    <dbReference type="NCBI Taxonomy" id="155640"/>
    <lineage>
        <taxon>Eukaryota</taxon>
        <taxon>Viridiplantae</taxon>
        <taxon>Streptophyta</taxon>
        <taxon>Embryophyta</taxon>
        <taxon>Tracheophyta</taxon>
        <taxon>Spermatophyta</taxon>
        <taxon>Magnoliopsida</taxon>
        <taxon>eudicotyledons</taxon>
        <taxon>Gunneridae</taxon>
        <taxon>Pentapetalae</taxon>
        <taxon>rosids</taxon>
        <taxon>malvids</taxon>
        <taxon>Sapindales</taxon>
        <taxon>Meliaceae</taxon>
        <taxon>Melia</taxon>
    </lineage>
</organism>
<evidence type="ECO:0000313" key="1">
    <source>
        <dbReference type="EMBL" id="KAJ4713924.1"/>
    </source>
</evidence>
<reference evidence="1 2" key="1">
    <citation type="journal article" date="2023" name="Science">
        <title>Complex scaffold remodeling in plant triterpene biosynthesis.</title>
        <authorList>
            <person name="De La Pena R."/>
            <person name="Hodgson H."/>
            <person name="Liu J.C."/>
            <person name="Stephenson M.J."/>
            <person name="Martin A.C."/>
            <person name="Owen C."/>
            <person name="Harkess A."/>
            <person name="Leebens-Mack J."/>
            <person name="Jimenez L.E."/>
            <person name="Osbourn A."/>
            <person name="Sattely E.S."/>
        </authorList>
    </citation>
    <scope>NUCLEOTIDE SEQUENCE [LARGE SCALE GENOMIC DNA]</scope>
    <source>
        <strain evidence="2">cv. JPN11</strain>
        <tissue evidence="1">Leaf</tissue>
    </source>
</reference>
<dbReference type="EMBL" id="CM051401">
    <property type="protein sequence ID" value="KAJ4713924.1"/>
    <property type="molecule type" value="Genomic_DNA"/>
</dbReference>
<protein>
    <submittedName>
        <fullName evidence="1">Pentatricopeptide repeat-containing protein</fullName>
    </submittedName>
</protein>
<comment type="caution">
    <text evidence="1">The sequence shown here is derived from an EMBL/GenBank/DDBJ whole genome shotgun (WGS) entry which is preliminary data.</text>
</comment>
<sequence>MFSRSNQLNHNLNQPVLAILERCNHINHLKQLHSFLITVGHSQDQFYAFKLVRFCTVKLSNFSYARFIFDHLVSPNIYLYNAMITAYSSQPLSAFTLYCDMIRRGQPQPNHFIYPHVLKSCAEVLESCGAKMVHSQIVKSGFEQYPAVQTSLVDAYSRSLDDIGIARKLFDEMSDRNIVSWTAMISGYTRVGDIEKAVSLFEAMPDRDVPSWNSVIAGCTQNGLFPEAISFFRRMVMAQSEDNRPNQVTVVCALSACGHTGMLELGKLIHGYVYRNGLAPNSFIWNALVDMYGKCGNLKEARRVFDRSSKKSLSTWNSMINSYALHGQSEKAIGVFEQMIQCGDYDVRPDGVTFINLLNACMHRGLVEKGRTYFQLMTRNYGIEPRIEHYGCLVDLFGRAGRFEEALEVVKEMKIEPGEVVWGSLLNGCKIYSRTDLAEFAVKKLIEIDQNNAGYVVMLANIYGKLGKWDEVDKVRKMLKDRNAYKIPGCSWIEVDKQVHQFYSIDKMHPRAEDIYDTLETLVALH</sequence>
<keyword evidence="2" id="KW-1185">Reference proteome</keyword>
<proteinExistence type="predicted"/>
<gene>
    <name evidence="1" type="ORF">OWV82_015954</name>
</gene>
<dbReference type="Proteomes" id="UP001164539">
    <property type="component" value="Chromosome 8"/>
</dbReference>
<accession>A0ACC1XT83</accession>
<evidence type="ECO:0000313" key="2">
    <source>
        <dbReference type="Proteomes" id="UP001164539"/>
    </source>
</evidence>